<keyword evidence="2" id="KW-1185">Reference proteome</keyword>
<name>A0A8J2TNG5_9BACI</name>
<dbReference type="EMBL" id="BMEV01000054">
    <property type="protein sequence ID" value="GFZ83654.1"/>
    <property type="molecule type" value="Genomic_DNA"/>
</dbReference>
<dbReference type="RefSeq" id="WP_188392770.1">
    <property type="nucleotide sequence ID" value="NZ_BMEV01000054.1"/>
</dbReference>
<reference evidence="1" key="2">
    <citation type="submission" date="2020-09" db="EMBL/GenBank/DDBJ databases">
        <authorList>
            <person name="Sun Q."/>
            <person name="Zhou Y."/>
        </authorList>
    </citation>
    <scope>NUCLEOTIDE SEQUENCE</scope>
    <source>
        <strain evidence="1">CGMCC 1.12360</strain>
    </source>
</reference>
<reference evidence="1" key="1">
    <citation type="journal article" date="2014" name="Int. J. Syst. Evol. Microbiol.">
        <title>Complete genome sequence of Corynebacterium casei LMG S-19264T (=DSM 44701T), isolated from a smear-ripened cheese.</title>
        <authorList>
            <consortium name="US DOE Joint Genome Institute (JGI-PGF)"/>
            <person name="Walter F."/>
            <person name="Albersmeier A."/>
            <person name="Kalinowski J."/>
            <person name="Ruckert C."/>
        </authorList>
    </citation>
    <scope>NUCLEOTIDE SEQUENCE</scope>
    <source>
        <strain evidence="1">CGMCC 1.12360</strain>
    </source>
</reference>
<evidence type="ECO:0000313" key="2">
    <source>
        <dbReference type="Proteomes" id="UP000602050"/>
    </source>
</evidence>
<proteinExistence type="predicted"/>
<dbReference type="Proteomes" id="UP000602050">
    <property type="component" value="Unassembled WGS sequence"/>
</dbReference>
<gene>
    <name evidence="1" type="ORF">GCM10010978_25180</name>
</gene>
<dbReference type="AlphaFoldDB" id="A0A8J2TNG5"/>
<comment type="caution">
    <text evidence="1">The sequence shown here is derived from an EMBL/GenBank/DDBJ whole genome shotgun (WGS) entry which is preliminary data.</text>
</comment>
<evidence type="ECO:0000313" key="1">
    <source>
        <dbReference type="EMBL" id="GFZ83654.1"/>
    </source>
</evidence>
<organism evidence="1 2">
    <name type="scientific">Compostibacillus humi</name>
    <dbReference type="NCBI Taxonomy" id="1245525"/>
    <lineage>
        <taxon>Bacteria</taxon>
        <taxon>Bacillati</taxon>
        <taxon>Bacillota</taxon>
        <taxon>Bacilli</taxon>
        <taxon>Bacillales</taxon>
        <taxon>Bacillaceae</taxon>
        <taxon>Compostibacillus</taxon>
    </lineage>
</organism>
<sequence length="96" mass="11426">MNLLATQTYIKVERRVDGLEQHDVTEERTMFLYPDKIVTKYHEFPIKEVLDISYRIIGGKGGLLYLHTLRGVYPFIVQSSPERFVEKYKQYCKSFF</sequence>
<accession>A0A8J2TNG5</accession>
<protein>
    <submittedName>
        <fullName evidence="1">Uncharacterized protein</fullName>
    </submittedName>
</protein>